<name>A0A060DJ53_9PROT</name>
<gene>
    <name evidence="1" type="ORF">ABAZ39_13125</name>
</gene>
<organism evidence="1 2">
    <name type="scientific">Azospirillum argentinense</name>
    <dbReference type="NCBI Taxonomy" id="2970906"/>
    <lineage>
        <taxon>Bacteria</taxon>
        <taxon>Pseudomonadati</taxon>
        <taxon>Pseudomonadota</taxon>
        <taxon>Alphaproteobacteria</taxon>
        <taxon>Rhodospirillales</taxon>
        <taxon>Azospirillaceae</taxon>
        <taxon>Azospirillum</taxon>
    </lineage>
</organism>
<evidence type="ECO:0000313" key="1">
    <source>
        <dbReference type="EMBL" id="AIB12912.1"/>
    </source>
</evidence>
<evidence type="ECO:0000313" key="2">
    <source>
        <dbReference type="Proteomes" id="UP000027186"/>
    </source>
</evidence>
<dbReference type="AlphaFoldDB" id="A0A060DJ53"/>
<reference evidence="1 2" key="1">
    <citation type="journal article" date="2014" name="Genome Announc.">
        <title>Complete Genome Sequence of the Model Rhizosphere Strain Azospirillum brasilense Az39, Successfully Applied in Agriculture.</title>
        <authorList>
            <person name="Rivera D."/>
            <person name="Revale S."/>
            <person name="Molina R."/>
            <person name="Gualpa J."/>
            <person name="Puente M."/>
            <person name="Maroniche G."/>
            <person name="Paris G."/>
            <person name="Baker D."/>
            <person name="Clavijo B."/>
            <person name="McLay K."/>
            <person name="Spaepen S."/>
            <person name="Perticari A."/>
            <person name="Vazquez M."/>
            <person name="Wisniewski-Dye F."/>
            <person name="Watkins C."/>
            <person name="Martinez-Abarca F."/>
            <person name="Vanderleyden J."/>
            <person name="Cassan F."/>
        </authorList>
    </citation>
    <scope>NUCLEOTIDE SEQUENCE [LARGE SCALE GENOMIC DNA]</scope>
    <source>
        <strain evidence="1 2">Az39</strain>
    </source>
</reference>
<sequence length="69" mass="7492">MRDGVLVVALWTSNRAAPCVAEGMPIPEVDDAAGGHGRCGAAALHRHRNGVMRMDVARDRRETSIWPRA</sequence>
<dbReference type="KEGG" id="abq:ABAZ39_13125"/>
<dbReference type="EMBL" id="CP007793">
    <property type="protein sequence ID" value="AIB12912.1"/>
    <property type="molecule type" value="Genomic_DNA"/>
</dbReference>
<dbReference type="Proteomes" id="UP000027186">
    <property type="component" value="Chromosome"/>
</dbReference>
<protein>
    <submittedName>
        <fullName evidence="1">Uncharacterized protein</fullName>
    </submittedName>
</protein>
<accession>A0A060DJ53</accession>
<proteinExistence type="predicted"/>